<gene>
    <name evidence="2" type="primary">Piso0_003638</name>
    <name evidence="2" type="ORF">GNLVRS01_PISO0G16726g</name>
    <name evidence="3" type="ORF">GNLVRS01_PISO0H16727g</name>
</gene>
<keyword evidence="4" id="KW-1185">Reference proteome</keyword>
<evidence type="ECO:0000313" key="4">
    <source>
        <dbReference type="Proteomes" id="UP000005222"/>
    </source>
</evidence>
<feature type="compositionally biased region" description="Basic and acidic residues" evidence="1">
    <location>
        <begin position="262"/>
        <end position="282"/>
    </location>
</feature>
<evidence type="ECO:0000313" key="2">
    <source>
        <dbReference type="EMBL" id="CCE80519.1"/>
    </source>
</evidence>
<feature type="compositionally biased region" description="Basic and acidic residues" evidence="1">
    <location>
        <begin position="93"/>
        <end position="108"/>
    </location>
</feature>
<name>G8YJM4_PICSO</name>
<evidence type="ECO:0000313" key="3">
    <source>
        <dbReference type="EMBL" id="CCE81284.1"/>
    </source>
</evidence>
<dbReference type="AlphaFoldDB" id="G8YJM4"/>
<feature type="compositionally biased region" description="Basic and acidic residues" evidence="1">
    <location>
        <begin position="1"/>
        <end position="14"/>
    </location>
</feature>
<dbReference type="EMBL" id="FO082053">
    <property type="protein sequence ID" value="CCE80519.1"/>
    <property type="molecule type" value="Genomic_DNA"/>
</dbReference>
<dbReference type="HOGENOM" id="CLU_049048_0_0_1"/>
<feature type="compositionally biased region" description="Basic and acidic residues" evidence="1">
    <location>
        <begin position="58"/>
        <end position="67"/>
    </location>
</feature>
<dbReference type="eggNOG" id="KOG1940">
    <property type="taxonomic scope" value="Eukaryota"/>
</dbReference>
<feature type="region of interest" description="Disordered" evidence="1">
    <location>
        <begin position="248"/>
        <end position="284"/>
    </location>
</feature>
<dbReference type="InParanoid" id="G8YJM4"/>
<feature type="region of interest" description="Disordered" evidence="1">
    <location>
        <begin position="1"/>
        <end position="67"/>
    </location>
</feature>
<feature type="region of interest" description="Disordered" evidence="1">
    <location>
        <begin position="93"/>
        <end position="113"/>
    </location>
</feature>
<protein>
    <submittedName>
        <fullName evidence="2">Piso0_003638 protein</fullName>
    </submittedName>
</protein>
<dbReference type="Proteomes" id="UP000005222">
    <property type="component" value="Chromosome G"/>
</dbReference>
<accession>G8YJM4</accession>
<reference evidence="4" key="2">
    <citation type="journal article" date="2012" name="G3 (Bethesda)">
        <title>Pichia sorbitophila, an interspecies yeast hybrid reveals early steps of genome resolution following polyploidization.</title>
        <authorList>
            <person name="Leh Louis V."/>
            <person name="Despons L."/>
            <person name="Friedrich A."/>
            <person name="Martin T."/>
            <person name="Durrens P."/>
            <person name="Casaregola S."/>
            <person name="Neuveglise C."/>
            <person name="Fairhead C."/>
            <person name="Marck C."/>
            <person name="Cruz J.A."/>
            <person name="Straub M.L."/>
            <person name="Kugler V."/>
            <person name="Sacerdot C."/>
            <person name="Uzunov Z."/>
            <person name="Thierry A."/>
            <person name="Weiss S."/>
            <person name="Bleykasten C."/>
            <person name="De Montigny J."/>
            <person name="Jacques N."/>
            <person name="Jung P."/>
            <person name="Lemaire M."/>
            <person name="Mallet S."/>
            <person name="Morel G."/>
            <person name="Richard G.F."/>
            <person name="Sarkar A."/>
            <person name="Savel G."/>
            <person name="Schacherer J."/>
            <person name="Seret M.L."/>
            <person name="Talla E."/>
            <person name="Samson G."/>
            <person name="Jubin C."/>
            <person name="Poulain J."/>
            <person name="Vacherie B."/>
            <person name="Barbe V."/>
            <person name="Pelletier E."/>
            <person name="Sherman D.J."/>
            <person name="Westhof E."/>
            <person name="Weissenbach J."/>
            <person name="Baret P.V."/>
            <person name="Wincker P."/>
            <person name="Gaillardin C."/>
            <person name="Dujon B."/>
            <person name="Souciet J.L."/>
        </authorList>
    </citation>
    <scope>NUCLEOTIDE SEQUENCE [LARGE SCALE GENOMIC DNA]</scope>
    <source>
        <strain evidence="4">ATCC MYA-4447 / BCRC 22081 / CBS 7064 / NBRC 10061 / NRRL Y-12695</strain>
    </source>
</reference>
<dbReference type="EMBL" id="FO082052">
    <property type="protein sequence ID" value="CCE81284.1"/>
    <property type="molecule type" value="Genomic_DNA"/>
</dbReference>
<dbReference type="Proteomes" id="UP000005222">
    <property type="component" value="Chromosome H"/>
</dbReference>
<dbReference type="STRING" id="559304.G8YJM4"/>
<reference evidence="2" key="1">
    <citation type="submission" date="2011-10" db="EMBL/GenBank/DDBJ databases">
        <authorList>
            <person name="Genoscope - CEA"/>
        </authorList>
    </citation>
    <scope>NUCLEOTIDE SEQUENCE</scope>
</reference>
<feature type="compositionally biased region" description="Basic residues" evidence="1">
    <location>
        <begin position="44"/>
        <end position="54"/>
    </location>
</feature>
<sequence>MPEKTNREADERPPKNIGGSGNPSTGKESEKRTNKKVKNSNQRKGSKKPNRKSSKNSSESRRKTKIREVVEVIKQFLPTSVNGKSTKNIVDEHLKEEQKPDDASESKAKVAPRANKKKKIKILTDHITRIVQTNPDQTLYLNLSMVPSDEDFPFDLQFLQICLCVPFKSSNREPKPSIIVLNSDIPKGYAVNIERGFAEIVRKALEESEDSTIELVGGKSLLCQLKTLDKYLEEFLKQEKRETIKFVKTLKSGKQNSPSPPKTEEKRKPVKEGKTQEKKPEKIPSITHENSEVVERRNTLIEPQVHKIDKFIRSQSKKEVLKFKVFIPVQKYSSMALDQIPTIWKKCGFLEILVQVSPDYPNSNIVIDIPHKFSQLQLQRQQSSEDLGQIKSIERNVLNNFNNYKFANNNFLFVLNWLSNYLHVFCSDKKEFDKLSSYLF</sequence>
<proteinExistence type="predicted"/>
<evidence type="ECO:0000256" key="1">
    <source>
        <dbReference type="SAM" id="MobiDB-lite"/>
    </source>
</evidence>
<dbReference type="OrthoDB" id="10253329at2759"/>
<organism evidence="2 4">
    <name type="scientific">Pichia sorbitophila (strain ATCC MYA-4447 / BCRC 22081 / CBS 7064 / NBRC 10061 / NRRL Y-12695)</name>
    <name type="common">Hybrid yeast</name>
    <dbReference type="NCBI Taxonomy" id="559304"/>
    <lineage>
        <taxon>Eukaryota</taxon>
        <taxon>Fungi</taxon>
        <taxon>Dikarya</taxon>
        <taxon>Ascomycota</taxon>
        <taxon>Saccharomycotina</taxon>
        <taxon>Pichiomycetes</taxon>
        <taxon>Debaryomycetaceae</taxon>
        <taxon>Millerozyma</taxon>
    </lineage>
</organism>